<accession>A0A7D5D5B8</accession>
<dbReference type="RefSeq" id="WP_176570051.1">
    <property type="nucleotide sequence ID" value="NZ_CP056030.1"/>
</dbReference>
<dbReference type="GO" id="GO:0016787">
    <property type="term" value="F:hydrolase activity"/>
    <property type="evidence" value="ECO:0007669"/>
    <property type="project" value="UniProtKB-KW"/>
</dbReference>
<evidence type="ECO:0000313" key="3">
    <source>
        <dbReference type="Proteomes" id="UP000509568"/>
    </source>
</evidence>
<dbReference type="SUPFAM" id="SSF53474">
    <property type="entry name" value="alpha/beta-Hydrolases"/>
    <property type="match status" value="1"/>
</dbReference>
<organism evidence="2 3">
    <name type="scientific">Pseudomonas eucalypticola</name>
    <dbReference type="NCBI Taxonomy" id="2599595"/>
    <lineage>
        <taxon>Bacteria</taxon>
        <taxon>Pseudomonadati</taxon>
        <taxon>Pseudomonadota</taxon>
        <taxon>Gammaproteobacteria</taxon>
        <taxon>Pseudomonadales</taxon>
        <taxon>Pseudomonadaceae</taxon>
        <taxon>Pseudomonas</taxon>
    </lineage>
</organism>
<dbReference type="InterPro" id="IPR051044">
    <property type="entry name" value="MAG_DAG_Lipase"/>
</dbReference>
<name>A0A7D5D5B8_9PSED</name>
<dbReference type="PANTHER" id="PTHR11614">
    <property type="entry name" value="PHOSPHOLIPASE-RELATED"/>
    <property type="match status" value="1"/>
</dbReference>
<dbReference type="Pfam" id="PF12146">
    <property type="entry name" value="Hydrolase_4"/>
    <property type="match status" value="1"/>
</dbReference>
<evidence type="ECO:0000313" key="2">
    <source>
        <dbReference type="EMBL" id="QKZ03437.1"/>
    </source>
</evidence>
<dbReference type="AlphaFoldDB" id="A0A7D5D5B8"/>
<dbReference type="InterPro" id="IPR029058">
    <property type="entry name" value="AB_hydrolase_fold"/>
</dbReference>
<protein>
    <submittedName>
        <fullName evidence="2">Alpha/beta hydrolase</fullName>
    </submittedName>
</protein>
<keyword evidence="3" id="KW-1185">Reference proteome</keyword>
<dbReference type="InterPro" id="IPR022742">
    <property type="entry name" value="Hydrolase_4"/>
</dbReference>
<reference evidence="2 3" key="1">
    <citation type="submission" date="2020-06" db="EMBL/GenBank/DDBJ databases">
        <title>Pseudomonas eucalypticola sp. nov., an endophyte of Eucalyptus dunnii leaves with biocontrol ability of eucalyptus leaf blight.</title>
        <authorList>
            <person name="Liu Y."/>
            <person name="Song Z."/>
            <person name="Zeng H."/>
            <person name="Lu M."/>
            <person name="Wang X."/>
            <person name="Lian X."/>
            <person name="Zhang Q."/>
        </authorList>
    </citation>
    <scope>NUCLEOTIDE SEQUENCE [LARGE SCALE GENOMIC DNA]</scope>
    <source>
        <strain evidence="2 3">NP-1</strain>
    </source>
</reference>
<dbReference type="Gene3D" id="3.40.50.1820">
    <property type="entry name" value="alpha/beta hydrolase"/>
    <property type="match status" value="1"/>
</dbReference>
<evidence type="ECO:0000259" key="1">
    <source>
        <dbReference type="Pfam" id="PF12146"/>
    </source>
</evidence>
<gene>
    <name evidence="2" type="ORF">HWQ56_06400</name>
</gene>
<keyword evidence="2" id="KW-0378">Hydrolase</keyword>
<proteinExistence type="predicted"/>
<dbReference type="Proteomes" id="UP000509568">
    <property type="component" value="Chromosome"/>
</dbReference>
<dbReference type="KEGG" id="pez:HWQ56_06400"/>
<dbReference type="EMBL" id="CP056030">
    <property type="protein sequence ID" value="QKZ03437.1"/>
    <property type="molecule type" value="Genomic_DNA"/>
</dbReference>
<sequence>MPAQTFWLTANDHARLHIHAWLPAEPPSALVMLAHGMAEHAGRYGHLGQALATAGIALYAPDLRGHGRTAEAGVLGHYGDRGGWSRVLDDLAELARHLRRIHPGTPLVLMGHSMGSYLVQGYLLHHDSDLQGAILSGSNYQPPGFYHAARLVARLESLRQGAKGRSALIEWLSFGAFNKAFRPTRTRFDWLNRDPVAVDAYINDPLCGFRCTNQLWLDLLEGLVLISSPANLARVDPHLPVLIVGGSCDPVSQGKRLTDLAHAWGATGGRPVTLKLYAQARHEILNEINREEVITDLLAWLQQALATPCPARSEQPPLPNPIRNSHP</sequence>
<feature type="domain" description="Serine aminopeptidase S33" evidence="1">
    <location>
        <begin position="26"/>
        <end position="288"/>
    </location>
</feature>